<dbReference type="AlphaFoldDB" id="A0A7R8ZN03"/>
<feature type="compositionally biased region" description="Polar residues" evidence="1">
    <location>
        <begin position="337"/>
        <end position="348"/>
    </location>
</feature>
<evidence type="ECO:0000313" key="2">
    <source>
        <dbReference type="EMBL" id="CAD7225987.1"/>
    </source>
</evidence>
<dbReference type="EMBL" id="OB660713">
    <property type="protein sequence ID" value="CAD7225987.1"/>
    <property type="molecule type" value="Genomic_DNA"/>
</dbReference>
<accession>A0A7R8ZN03</accession>
<proteinExistence type="predicted"/>
<gene>
    <name evidence="2" type="ORF">CTOB1V02_LOCUS3913</name>
</gene>
<reference evidence="2" key="1">
    <citation type="submission" date="2020-11" db="EMBL/GenBank/DDBJ databases">
        <authorList>
            <person name="Tran Van P."/>
        </authorList>
    </citation>
    <scope>NUCLEOTIDE SEQUENCE</scope>
</reference>
<sequence length="348" mass="39496">MLWRRCSVLQTLSPVSVQVRIRFRDGRIMKWTTCLGESTVLQLVILQLVFLQAVLSVFPAEKRQALIPGLRLGRRSVPLDGEPEPEWGAGNAGLDENEEEESPHHYRETPVHRVVSSGRNQGQASKKKHEHSVNEKRALWINPRLGKRRGREMPTPTFMDLAPYVFMSMTEEKQVFYKANKMTVCNLGDLHVMAGNQNSPKLHILECLLLCGIRGQFTLREWANLLRKRMEGLAATVSDVKDKLAELRARIALCIRRLHRANVSAFPLLDAFLPEEADRPFWGPGGEAVDDLKESIAAHLEKLKRIRRRRTVVQRPIQSGRGRRNRGGGGAGDAPRTESQQWPRQSSE</sequence>
<feature type="region of interest" description="Disordered" evidence="1">
    <location>
        <begin position="310"/>
        <end position="348"/>
    </location>
</feature>
<protein>
    <submittedName>
        <fullName evidence="2">Uncharacterized protein</fullName>
    </submittedName>
</protein>
<evidence type="ECO:0000256" key="1">
    <source>
        <dbReference type="SAM" id="MobiDB-lite"/>
    </source>
</evidence>
<feature type="compositionally biased region" description="Basic and acidic residues" evidence="1">
    <location>
        <begin position="102"/>
        <end position="111"/>
    </location>
</feature>
<name>A0A7R8ZN03_9CRUS</name>
<organism evidence="2">
    <name type="scientific">Cyprideis torosa</name>
    <dbReference type="NCBI Taxonomy" id="163714"/>
    <lineage>
        <taxon>Eukaryota</taxon>
        <taxon>Metazoa</taxon>
        <taxon>Ecdysozoa</taxon>
        <taxon>Arthropoda</taxon>
        <taxon>Crustacea</taxon>
        <taxon>Oligostraca</taxon>
        <taxon>Ostracoda</taxon>
        <taxon>Podocopa</taxon>
        <taxon>Podocopida</taxon>
        <taxon>Cytherocopina</taxon>
        <taxon>Cytheroidea</taxon>
        <taxon>Cytherideidae</taxon>
        <taxon>Cyprideis</taxon>
    </lineage>
</organism>
<feature type="region of interest" description="Disordered" evidence="1">
    <location>
        <begin position="78"/>
        <end position="134"/>
    </location>
</feature>